<keyword evidence="6" id="KW-0206">Cytoskeleton</keyword>
<keyword evidence="9" id="KW-1185">Reference proteome</keyword>
<protein>
    <submittedName>
        <fullName evidence="10">Kinesin motor domain-containing protein</fullName>
    </submittedName>
</protein>
<keyword evidence="5 7" id="KW-0505">Motor protein</keyword>
<feature type="domain" description="Kinesin motor" evidence="8">
    <location>
        <begin position="21"/>
        <end position="273"/>
    </location>
</feature>
<keyword evidence="2" id="KW-0963">Cytoplasm</keyword>
<dbReference type="GO" id="GO:0051231">
    <property type="term" value="P:spindle elongation"/>
    <property type="evidence" value="ECO:0007669"/>
    <property type="project" value="TreeGrafter"/>
</dbReference>
<dbReference type="InterPro" id="IPR001752">
    <property type="entry name" value="Kinesin_motor_dom"/>
</dbReference>
<comment type="similarity">
    <text evidence="7">Belongs to the TRAFAC class myosin-kinesin ATPase superfamily. Kinesin family.</text>
</comment>
<dbReference type="GO" id="GO:0008574">
    <property type="term" value="F:plus-end-directed microtubule motor activity"/>
    <property type="evidence" value="ECO:0007669"/>
    <property type="project" value="TreeGrafter"/>
</dbReference>
<dbReference type="InterPro" id="IPR047149">
    <property type="entry name" value="KIF11-like"/>
</dbReference>
<dbReference type="GO" id="GO:0008017">
    <property type="term" value="F:microtubule binding"/>
    <property type="evidence" value="ECO:0007669"/>
    <property type="project" value="InterPro"/>
</dbReference>
<dbReference type="SUPFAM" id="SSF52540">
    <property type="entry name" value="P-loop containing nucleoside triphosphate hydrolases"/>
    <property type="match status" value="1"/>
</dbReference>
<dbReference type="OMA" id="VHKELHI"/>
<dbReference type="PANTHER" id="PTHR47970">
    <property type="entry name" value="KINESIN-LIKE PROTEIN KIF11"/>
    <property type="match status" value="1"/>
</dbReference>
<proteinExistence type="inferred from homology"/>
<dbReference type="AlphaFoldDB" id="A0A915J254"/>
<dbReference type="GO" id="GO:0007018">
    <property type="term" value="P:microtubule-based movement"/>
    <property type="evidence" value="ECO:0007669"/>
    <property type="project" value="InterPro"/>
</dbReference>
<dbReference type="PANTHER" id="PTHR47970:SF12">
    <property type="entry name" value="KINESIN FAMILY MEMBER 11"/>
    <property type="match status" value="1"/>
</dbReference>
<name>A0A915J254_ROMCU</name>
<accession>A0A915J254</accession>
<sequence length="273" mass="31351">MDVDSAKKPVKRIPEKEKNQHIQVVVRARPMNFTEKKCGAVNLVSVVPDRREIIVKEKINATSTRTFTFDKVFGPSSKQTDVYDEVVVPILEEVLMGYSCTIFAYGQTGTGKTFTMEGEKSCERNFSWKDDPSSGIIPRTLHNLFETLGEQDYYIEIISKFQQADFTIRVSFVELYNEELFDLLTGPDDAQRLPLFDDPIRKGSVVIRGLEEVIVRSKEEVYEIMERGARKRQTAATLLNAQSRLEFSEFLMMVEWGPLNHLTWNYPIADCNK</sequence>
<dbReference type="GO" id="GO:0090307">
    <property type="term" value="P:mitotic spindle assembly"/>
    <property type="evidence" value="ECO:0007669"/>
    <property type="project" value="TreeGrafter"/>
</dbReference>
<dbReference type="GO" id="GO:0005634">
    <property type="term" value="C:nucleus"/>
    <property type="evidence" value="ECO:0007669"/>
    <property type="project" value="TreeGrafter"/>
</dbReference>
<dbReference type="Proteomes" id="UP000887565">
    <property type="component" value="Unplaced"/>
</dbReference>
<keyword evidence="3 7" id="KW-0547">Nucleotide-binding</keyword>
<evidence type="ECO:0000259" key="8">
    <source>
        <dbReference type="PROSITE" id="PS50067"/>
    </source>
</evidence>
<dbReference type="PRINTS" id="PR00380">
    <property type="entry name" value="KINESINHEAVY"/>
</dbReference>
<keyword evidence="4 7" id="KW-0067">ATP-binding</keyword>
<evidence type="ECO:0000256" key="2">
    <source>
        <dbReference type="ARBA" id="ARBA00022490"/>
    </source>
</evidence>
<feature type="binding site" evidence="7">
    <location>
        <begin position="106"/>
        <end position="113"/>
    </location>
    <ligand>
        <name>ATP</name>
        <dbReference type="ChEBI" id="CHEBI:30616"/>
    </ligand>
</feature>
<dbReference type="InterPro" id="IPR027417">
    <property type="entry name" value="P-loop_NTPase"/>
</dbReference>
<dbReference type="PROSITE" id="PS50067">
    <property type="entry name" value="KINESIN_MOTOR_2"/>
    <property type="match status" value="1"/>
</dbReference>
<dbReference type="SMART" id="SM00129">
    <property type="entry name" value="KISc"/>
    <property type="match status" value="1"/>
</dbReference>
<dbReference type="GO" id="GO:0005524">
    <property type="term" value="F:ATP binding"/>
    <property type="evidence" value="ECO:0007669"/>
    <property type="project" value="UniProtKB-UniRule"/>
</dbReference>
<evidence type="ECO:0000256" key="7">
    <source>
        <dbReference type="PROSITE-ProRule" id="PRU00283"/>
    </source>
</evidence>
<evidence type="ECO:0000256" key="5">
    <source>
        <dbReference type="ARBA" id="ARBA00023175"/>
    </source>
</evidence>
<dbReference type="Pfam" id="PF00225">
    <property type="entry name" value="Kinesin"/>
    <property type="match status" value="1"/>
</dbReference>
<evidence type="ECO:0000313" key="10">
    <source>
        <dbReference type="WBParaSite" id="nRc.2.0.1.t19963-RA"/>
    </source>
</evidence>
<dbReference type="Gene3D" id="3.40.850.10">
    <property type="entry name" value="Kinesin motor domain"/>
    <property type="match status" value="1"/>
</dbReference>
<dbReference type="GO" id="GO:0072686">
    <property type="term" value="C:mitotic spindle"/>
    <property type="evidence" value="ECO:0007669"/>
    <property type="project" value="TreeGrafter"/>
</dbReference>
<dbReference type="WBParaSite" id="nRc.2.0.1.t19963-RA">
    <property type="protein sequence ID" value="nRc.2.0.1.t19963-RA"/>
    <property type="gene ID" value="nRc.2.0.1.g19963"/>
</dbReference>
<reference evidence="10" key="1">
    <citation type="submission" date="2022-11" db="UniProtKB">
        <authorList>
            <consortium name="WormBaseParasite"/>
        </authorList>
    </citation>
    <scope>IDENTIFICATION</scope>
</reference>
<evidence type="ECO:0000313" key="9">
    <source>
        <dbReference type="Proteomes" id="UP000887565"/>
    </source>
</evidence>
<evidence type="ECO:0000256" key="6">
    <source>
        <dbReference type="ARBA" id="ARBA00023212"/>
    </source>
</evidence>
<evidence type="ECO:0000256" key="4">
    <source>
        <dbReference type="ARBA" id="ARBA00022840"/>
    </source>
</evidence>
<evidence type="ECO:0000256" key="3">
    <source>
        <dbReference type="ARBA" id="ARBA00022741"/>
    </source>
</evidence>
<evidence type="ECO:0000256" key="1">
    <source>
        <dbReference type="ARBA" id="ARBA00004245"/>
    </source>
</evidence>
<dbReference type="InterPro" id="IPR036961">
    <property type="entry name" value="Kinesin_motor_dom_sf"/>
</dbReference>
<dbReference type="GO" id="GO:0005876">
    <property type="term" value="C:spindle microtubule"/>
    <property type="evidence" value="ECO:0007669"/>
    <property type="project" value="TreeGrafter"/>
</dbReference>
<comment type="subcellular location">
    <subcellularLocation>
        <location evidence="1">Cytoplasm</location>
        <location evidence="1">Cytoskeleton</location>
    </subcellularLocation>
</comment>
<organism evidence="9 10">
    <name type="scientific">Romanomermis culicivorax</name>
    <name type="common">Nematode worm</name>
    <dbReference type="NCBI Taxonomy" id="13658"/>
    <lineage>
        <taxon>Eukaryota</taxon>
        <taxon>Metazoa</taxon>
        <taxon>Ecdysozoa</taxon>
        <taxon>Nematoda</taxon>
        <taxon>Enoplea</taxon>
        <taxon>Dorylaimia</taxon>
        <taxon>Mermithida</taxon>
        <taxon>Mermithoidea</taxon>
        <taxon>Mermithidae</taxon>
        <taxon>Romanomermis</taxon>
    </lineage>
</organism>